<dbReference type="Pfam" id="PF24414">
    <property type="entry name" value="DUF7547"/>
    <property type="match status" value="1"/>
</dbReference>
<dbReference type="AlphaFoldDB" id="A0A1G8S093"/>
<feature type="compositionally biased region" description="Polar residues" evidence="1">
    <location>
        <begin position="150"/>
        <end position="160"/>
    </location>
</feature>
<dbReference type="Proteomes" id="UP000198856">
    <property type="component" value="Unassembled WGS sequence"/>
</dbReference>
<gene>
    <name evidence="2" type="ORF">SAMN05216226_101216</name>
</gene>
<name>A0A1G8S093_9EURY</name>
<evidence type="ECO:0000313" key="2">
    <source>
        <dbReference type="EMBL" id="SDJ22581.1"/>
    </source>
</evidence>
<feature type="region of interest" description="Disordered" evidence="1">
    <location>
        <begin position="143"/>
        <end position="207"/>
    </location>
</feature>
<accession>A0A1G8S093</accession>
<protein>
    <submittedName>
        <fullName evidence="2">Uncharacterized protein</fullName>
    </submittedName>
</protein>
<reference evidence="2 3" key="1">
    <citation type="submission" date="2016-10" db="EMBL/GenBank/DDBJ databases">
        <authorList>
            <person name="de Groot N.N."/>
        </authorList>
    </citation>
    <scope>NUCLEOTIDE SEQUENCE [LARGE SCALE GENOMIC DNA]</scope>
    <source>
        <strain evidence="2 3">IBRC-M10015</strain>
    </source>
</reference>
<dbReference type="OrthoDB" id="241694at2157"/>
<organism evidence="2 3">
    <name type="scientific">Halovenus aranensis</name>
    <dbReference type="NCBI Taxonomy" id="890420"/>
    <lineage>
        <taxon>Archaea</taxon>
        <taxon>Methanobacteriati</taxon>
        <taxon>Methanobacteriota</taxon>
        <taxon>Stenosarchaea group</taxon>
        <taxon>Halobacteria</taxon>
        <taxon>Halobacteriales</taxon>
        <taxon>Haloarculaceae</taxon>
        <taxon>Halovenus</taxon>
    </lineage>
</organism>
<keyword evidence="3" id="KW-1185">Reference proteome</keyword>
<sequence length="207" mass="22481">MSDADSDPELRELLAELTTTLRELEEEVERGRPRGPRLPTANELARFTSEVAIPGLILLLRTNVRALQLLQRALRLADGRDPSPDGAVTEARSRAEDVGRASLSQLDDVLTDLQSALEGRSENEQATELLDRARDLREEVQNELAEDGTAQAQTDANQSGADAVGIDIESELQSLKDNIDEADDSRDNDGTDDGSDSDEPGDDADES</sequence>
<dbReference type="STRING" id="890420.SAMN05216226_101216"/>
<dbReference type="RefSeq" id="WP_092698541.1">
    <property type="nucleotide sequence ID" value="NZ_FNFC01000001.1"/>
</dbReference>
<dbReference type="EMBL" id="FNFC01000001">
    <property type="protein sequence ID" value="SDJ22581.1"/>
    <property type="molecule type" value="Genomic_DNA"/>
</dbReference>
<proteinExistence type="predicted"/>
<evidence type="ECO:0000256" key="1">
    <source>
        <dbReference type="SAM" id="MobiDB-lite"/>
    </source>
</evidence>
<evidence type="ECO:0000313" key="3">
    <source>
        <dbReference type="Proteomes" id="UP000198856"/>
    </source>
</evidence>
<feature type="compositionally biased region" description="Acidic residues" evidence="1">
    <location>
        <begin position="180"/>
        <end position="207"/>
    </location>
</feature>
<dbReference type="InterPro" id="IPR055969">
    <property type="entry name" value="DUF7547"/>
</dbReference>